<gene>
    <name evidence="1" type="ORF">M8818_002658</name>
</gene>
<accession>A0ACC3SIF5</accession>
<comment type="caution">
    <text evidence="1">The sequence shown here is derived from an EMBL/GenBank/DDBJ whole genome shotgun (WGS) entry which is preliminary data.</text>
</comment>
<protein>
    <submittedName>
        <fullName evidence="1">Uncharacterized protein</fullName>
    </submittedName>
</protein>
<organism evidence="1 2">
    <name type="scientific">Zalaria obscura</name>
    <dbReference type="NCBI Taxonomy" id="2024903"/>
    <lineage>
        <taxon>Eukaryota</taxon>
        <taxon>Fungi</taxon>
        <taxon>Dikarya</taxon>
        <taxon>Ascomycota</taxon>
        <taxon>Pezizomycotina</taxon>
        <taxon>Dothideomycetes</taxon>
        <taxon>Dothideomycetidae</taxon>
        <taxon>Dothideales</taxon>
        <taxon>Zalariaceae</taxon>
        <taxon>Zalaria</taxon>
    </lineage>
</organism>
<reference evidence="1" key="1">
    <citation type="submission" date="2024-02" db="EMBL/GenBank/DDBJ databases">
        <title>Metagenome Assembled Genome of Zalaria obscura JY119.</title>
        <authorList>
            <person name="Vighnesh L."/>
            <person name="Jagadeeshwari U."/>
            <person name="Venkata Ramana C."/>
            <person name="Sasikala C."/>
        </authorList>
    </citation>
    <scope>NUCLEOTIDE SEQUENCE</scope>
    <source>
        <strain evidence="1">JY119</strain>
    </source>
</reference>
<dbReference type="EMBL" id="JAMKPW020000011">
    <property type="protein sequence ID" value="KAK8213359.1"/>
    <property type="molecule type" value="Genomic_DNA"/>
</dbReference>
<keyword evidence="2" id="KW-1185">Reference proteome</keyword>
<proteinExistence type="predicted"/>
<dbReference type="Proteomes" id="UP001320706">
    <property type="component" value="Unassembled WGS sequence"/>
</dbReference>
<evidence type="ECO:0000313" key="2">
    <source>
        <dbReference type="Proteomes" id="UP001320706"/>
    </source>
</evidence>
<name>A0ACC3SIF5_9PEZI</name>
<evidence type="ECO:0000313" key="1">
    <source>
        <dbReference type="EMBL" id="KAK8213359.1"/>
    </source>
</evidence>
<sequence>MSVPGLPRAPSSGNGYGSHDSQDGKSPLSNFGFLKNLTSEKKQTKDGLPPKRRGPKPDSKPALTRRQELNRQAQRTHRERKEMYIKALEQEVMRLKELFANTTRERDAVNEENRKLKELLAAHGIHYDPSTPSNSFQNMPSYGASSTGSISSYRPDTNSTSFSPPPLRTQSSGSQPPLPMHSQGIPPVPSNRIDYDQVGIDFVLTLERPCMDHMQYLVVRSHNPEQQPFHHPMEAPDDAETEHMCGHALMATCPPASHVMNKPGDPYPHKMPEMQTPDLMKLLDLSARLPLEGEITPVMAWVIVLRSDRMQELDAKDFEWLKTDLLSKVRCYGFGAVLEEFEVKDSLSSLFAAKESLPSLAPFAQQQIAAY</sequence>